<organism evidence="2 3">
    <name type="scientific">Candidatus Gallipaludibacter merdavium</name>
    <dbReference type="NCBI Taxonomy" id="2840839"/>
    <lineage>
        <taxon>Bacteria</taxon>
        <taxon>Pseudomonadati</taxon>
        <taxon>Bacteroidota</taxon>
        <taxon>Bacteroidia</taxon>
        <taxon>Bacteroidales</taxon>
        <taxon>Candidatus Gallipaludibacter</taxon>
    </lineage>
</organism>
<proteinExistence type="predicted"/>
<keyword evidence="1" id="KW-0812">Transmembrane</keyword>
<feature type="transmembrane region" description="Helical" evidence="1">
    <location>
        <begin position="112"/>
        <end position="137"/>
    </location>
</feature>
<dbReference type="EMBL" id="JADIMG010000072">
    <property type="protein sequence ID" value="MBO8460109.1"/>
    <property type="molecule type" value="Genomic_DNA"/>
</dbReference>
<reference evidence="2" key="1">
    <citation type="submission" date="2020-10" db="EMBL/GenBank/DDBJ databases">
        <authorList>
            <person name="Gilroy R."/>
        </authorList>
    </citation>
    <scope>NUCLEOTIDE SEQUENCE</scope>
    <source>
        <strain evidence="2">G3-3990</strain>
    </source>
</reference>
<gene>
    <name evidence="2" type="ORF">IAA73_07250</name>
</gene>
<sequence>MITLFYLLLIVSMIAFAAPLVYLFVNGKTPESIPNSHELFVNSLGKNIHTFLLFVSALFILPAWLEASPDGITFLCFLGSIFLFVSSMVMAIENTSTWRRRIAESLTFLFALAAYIWCFSTIWYVALICMLIIIPISVWKKCWMLGVQSAAFISVIITSLALL</sequence>
<dbReference type="AlphaFoldDB" id="A0A9D9HTQ5"/>
<evidence type="ECO:0000256" key="1">
    <source>
        <dbReference type="SAM" id="Phobius"/>
    </source>
</evidence>
<name>A0A9D9HTQ5_9BACT</name>
<comment type="caution">
    <text evidence="2">The sequence shown here is derived from an EMBL/GenBank/DDBJ whole genome shotgun (WGS) entry which is preliminary data.</text>
</comment>
<keyword evidence="1" id="KW-0472">Membrane</keyword>
<feature type="transmembrane region" description="Helical" evidence="1">
    <location>
        <begin position="6"/>
        <end position="25"/>
    </location>
</feature>
<reference evidence="2" key="2">
    <citation type="journal article" date="2021" name="PeerJ">
        <title>Extensive microbial diversity within the chicken gut microbiome revealed by metagenomics and culture.</title>
        <authorList>
            <person name="Gilroy R."/>
            <person name="Ravi A."/>
            <person name="Getino M."/>
            <person name="Pursley I."/>
            <person name="Horton D.L."/>
            <person name="Alikhan N.F."/>
            <person name="Baker D."/>
            <person name="Gharbi K."/>
            <person name="Hall N."/>
            <person name="Watson M."/>
            <person name="Adriaenssens E.M."/>
            <person name="Foster-Nyarko E."/>
            <person name="Jarju S."/>
            <person name="Secka A."/>
            <person name="Antonio M."/>
            <person name="Oren A."/>
            <person name="Chaudhuri R.R."/>
            <person name="La Ragione R."/>
            <person name="Hildebrand F."/>
            <person name="Pallen M.J."/>
        </authorList>
    </citation>
    <scope>NUCLEOTIDE SEQUENCE</scope>
    <source>
        <strain evidence="2">G3-3990</strain>
    </source>
</reference>
<feature type="transmembrane region" description="Helical" evidence="1">
    <location>
        <begin position="71"/>
        <end position="92"/>
    </location>
</feature>
<evidence type="ECO:0000313" key="2">
    <source>
        <dbReference type="EMBL" id="MBO8460109.1"/>
    </source>
</evidence>
<protein>
    <submittedName>
        <fullName evidence="2">Uncharacterized protein</fullName>
    </submittedName>
</protein>
<keyword evidence="1" id="KW-1133">Transmembrane helix</keyword>
<dbReference type="Proteomes" id="UP000823641">
    <property type="component" value="Unassembled WGS sequence"/>
</dbReference>
<feature type="transmembrane region" description="Helical" evidence="1">
    <location>
        <begin position="46"/>
        <end position="65"/>
    </location>
</feature>
<feature type="transmembrane region" description="Helical" evidence="1">
    <location>
        <begin position="143"/>
        <end position="162"/>
    </location>
</feature>
<accession>A0A9D9HTQ5</accession>
<evidence type="ECO:0000313" key="3">
    <source>
        <dbReference type="Proteomes" id="UP000823641"/>
    </source>
</evidence>